<evidence type="ECO:0000313" key="2">
    <source>
        <dbReference type="EMBL" id="QOR69554.1"/>
    </source>
</evidence>
<sequence>MTVQDRRSNRVVYAKIRVPESTMIEHTDVALAERGWTFVSHNRERTVALPLYCARSAAMSVARSELDEFSAQRAPVIVDEIRLVEPGQDRRRRVAVAHTRRTWVNLIPRRWRESGDVAWDPAQWHVWVKRNDSDDAGNRRDVIDRRAHRSLAASELPGGPFDPAVMVTTTPQTEPRKVVRDPWEHPWRSIGFVLSFVTATLLIVAGFVLPWLDLAWWMKVPGVSIAAAGVVAMVLWTTWDRRSRLLRAGYALCWIAVAAVLGLCLDVLFTEASRSDPGALDTNRWSILVRILPWLAAAIATVMGWVHLFRLNSRWTKLLSLPALAALAAIAAWVAELLIVDGMSVFGLTSADVGEPAFRALATADTLMRLGALGAICGGVWGWLRYYGFDSGDRISLGRLMLTILLSIVTVALFLVLAAALLLWGRGVESAGG</sequence>
<dbReference type="EMBL" id="CP063169">
    <property type="protein sequence ID" value="QOR69554.1"/>
    <property type="molecule type" value="Genomic_DNA"/>
</dbReference>
<keyword evidence="3" id="KW-1185">Reference proteome</keyword>
<gene>
    <name evidence="2" type="ORF">IM660_12795</name>
</gene>
<dbReference type="KEGG" id="halt:IM660_12795"/>
<feature type="transmembrane region" description="Helical" evidence="1">
    <location>
        <begin position="215"/>
        <end position="236"/>
    </location>
</feature>
<proteinExistence type="predicted"/>
<keyword evidence="1" id="KW-0472">Membrane</keyword>
<feature type="transmembrane region" description="Helical" evidence="1">
    <location>
        <begin position="366"/>
        <end position="388"/>
    </location>
</feature>
<dbReference type="RefSeq" id="WP_193496014.1">
    <property type="nucleotide sequence ID" value="NZ_CP063169.1"/>
</dbReference>
<evidence type="ECO:0000256" key="1">
    <source>
        <dbReference type="SAM" id="Phobius"/>
    </source>
</evidence>
<keyword evidence="1" id="KW-1133">Transmembrane helix</keyword>
<dbReference type="Proteomes" id="UP000593758">
    <property type="component" value="Chromosome"/>
</dbReference>
<accession>A0A7M1SRE7</accession>
<feature type="transmembrane region" description="Helical" evidence="1">
    <location>
        <begin position="400"/>
        <end position="424"/>
    </location>
</feature>
<reference evidence="2 3" key="1">
    <citation type="submission" date="2020-10" db="EMBL/GenBank/DDBJ databases">
        <title>Haloactinobacterium sp. RN3S43, a bacterium isolated from saline soil.</title>
        <authorList>
            <person name="Sun J.-Q."/>
        </authorList>
    </citation>
    <scope>NUCLEOTIDE SEQUENCE [LARGE SCALE GENOMIC DNA]</scope>
    <source>
        <strain evidence="2 3">RN3S43</strain>
    </source>
</reference>
<feature type="transmembrane region" description="Helical" evidence="1">
    <location>
        <begin position="190"/>
        <end position="209"/>
    </location>
</feature>
<dbReference type="AlphaFoldDB" id="A0A7M1SRE7"/>
<keyword evidence="1" id="KW-0812">Transmembrane</keyword>
<feature type="transmembrane region" description="Helical" evidence="1">
    <location>
        <begin position="289"/>
        <end position="309"/>
    </location>
</feature>
<organism evidence="2 3">
    <name type="scientific">Ruania alkalisoli</name>
    <dbReference type="NCBI Taxonomy" id="2779775"/>
    <lineage>
        <taxon>Bacteria</taxon>
        <taxon>Bacillati</taxon>
        <taxon>Actinomycetota</taxon>
        <taxon>Actinomycetes</taxon>
        <taxon>Micrococcales</taxon>
        <taxon>Ruaniaceae</taxon>
        <taxon>Ruania</taxon>
    </lineage>
</organism>
<name>A0A7M1SRE7_9MICO</name>
<protein>
    <submittedName>
        <fullName evidence="2">Uncharacterized protein</fullName>
    </submittedName>
</protein>
<feature type="transmembrane region" description="Helical" evidence="1">
    <location>
        <begin position="248"/>
        <end position="269"/>
    </location>
</feature>
<feature type="transmembrane region" description="Helical" evidence="1">
    <location>
        <begin position="321"/>
        <end position="346"/>
    </location>
</feature>
<evidence type="ECO:0000313" key="3">
    <source>
        <dbReference type="Proteomes" id="UP000593758"/>
    </source>
</evidence>